<dbReference type="OrthoDB" id="10571468at2759"/>
<reference evidence="1" key="1">
    <citation type="submission" date="2020-11" db="EMBL/GenBank/DDBJ databases">
        <authorList>
            <person name="Tran Van P."/>
        </authorList>
    </citation>
    <scope>NUCLEOTIDE SEQUENCE</scope>
</reference>
<dbReference type="Proteomes" id="UP000759131">
    <property type="component" value="Unassembled WGS sequence"/>
</dbReference>
<gene>
    <name evidence="1" type="ORF">OSB1V03_LOCUS11056</name>
</gene>
<dbReference type="EMBL" id="OC862934">
    <property type="protein sequence ID" value="CAD7630644.1"/>
    <property type="molecule type" value="Genomic_DNA"/>
</dbReference>
<protein>
    <submittedName>
        <fullName evidence="1">Uncharacterized protein</fullName>
    </submittedName>
</protein>
<evidence type="ECO:0000313" key="1">
    <source>
        <dbReference type="EMBL" id="CAD7630644.1"/>
    </source>
</evidence>
<keyword evidence="2" id="KW-1185">Reference proteome</keyword>
<organism evidence="1">
    <name type="scientific">Medioppia subpectinata</name>
    <dbReference type="NCBI Taxonomy" id="1979941"/>
    <lineage>
        <taxon>Eukaryota</taxon>
        <taxon>Metazoa</taxon>
        <taxon>Ecdysozoa</taxon>
        <taxon>Arthropoda</taxon>
        <taxon>Chelicerata</taxon>
        <taxon>Arachnida</taxon>
        <taxon>Acari</taxon>
        <taxon>Acariformes</taxon>
        <taxon>Sarcoptiformes</taxon>
        <taxon>Oribatida</taxon>
        <taxon>Brachypylina</taxon>
        <taxon>Oppioidea</taxon>
        <taxon>Oppiidae</taxon>
        <taxon>Medioppia</taxon>
    </lineage>
</organism>
<name>A0A7R9Q448_9ACAR</name>
<dbReference type="EMBL" id="CAJPIZ010008359">
    <property type="protein sequence ID" value="CAG2111074.1"/>
    <property type="molecule type" value="Genomic_DNA"/>
</dbReference>
<proteinExistence type="predicted"/>
<sequence>MLCVNYLTGLLYIISIIIIYNNDSVLGGLISEWMLPNPWVSPECEEKYDLASKQCGEKHGHEWRQRISAEEMEKPSEQKKMFCCMKYDVSDCMEKYIKAECNADDYEVIAEIFAKKVDYLSKGNCSQYPYKSSDCTVNSMADSLQTNSNSSQTLCLNLCLLLTTMVIYLQPSHANSNVYHNHNNSKPLAILGKYISRECYDKITIRVINCDEMSDKQLLLDNNLDTSWPLVSSSSSSPSMTSSSISIETNVYKNNTFICCLLSSITRCLRDAIMTMCSTSDKLTVQNKFHHIINTVYTAGPNCTLVGHKSHRCNRINNLYNNNNNVDNYLNDDKNNETNETMIGLLVGNTSVSDRCIRRLHANVRRCGEESAIKSGFDKTSLDLDIVKVHCCVGWLRMDCVNKVVEV</sequence>
<evidence type="ECO:0000313" key="2">
    <source>
        <dbReference type="Proteomes" id="UP000759131"/>
    </source>
</evidence>
<accession>A0A7R9Q448</accession>
<dbReference type="AlphaFoldDB" id="A0A7R9Q448"/>